<protein>
    <recommendedName>
        <fullName evidence="3">Rieske domain-containing protein</fullName>
    </recommendedName>
</protein>
<evidence type="ECO:0000313" key="1">
    <source>
        <dbReference type="EMBL" id="MBT8797813.1"/>
    </source>
</evidence>
<sequence>MESDTVHLDCPYHGSFGHARVAATRTPSRIGVSRRQDIGSVAQATDRTPAGLTLSVTGSRGLGRKGLT</sequence>
<evidence type="ECO:0000313" key="2">
    <source>
        <dbReference type="Proteomes" id="UP000740605"/>
    </source>
</evidence>
<accession>A0ABS5XTF2</accession>
<gene>
    <name evidence="1" type="ORF">J0P97_06975</name>
</gene>
<dbReference type="RefSeq" id="WP_215487055.1">
    <property type="nucleotide sequence ID" value="NZ_BAAAPJ010000005.1"/>
</dbReference>
<organism evidence="1 2">
    <name type="scientific">Microbacterium flavum</name>
    <dbReference type="NCBI Taxonomy" id="415216"/>
    <lineage>
        <taxon>Bacteria</taxon>
        <taxon>Bacillati</taxon>
        <taxon>Actinomycetota</taxon>
        <taxon>Actinomycetes</taxon>
        <taxon>Micrococcales</taxon>
        <taxon>Microbacteriaceae</taxon>
        <taxon>Microbacterium</taxon>
    </lineage>
</organism>
<reference evidence="1 2" key="1">
    <citation type="submission" date="2021-03" db="EMBL/GenBank/DDBJ databases">
        <title>Microbacterium pauli sp. nov., isolated from microfiltered milk.</title>
        <authorList>
            <person name="Bellassi P."/>
            <person name="Fontana A."/>
            <person name="Callegari M.L."/>
            <person name="Lorenzo M."/>
            <person name="Cappa F."/>
        </authorList>
    </citation>
    <scope>NUCLEOTIDE SEQUENCE [LARGE SCALE GENOMIC DNA]</scope>
    <source>
        <strain evidence="1 2">DSM 18909</strain>
    </source>
</reference>
<evidence type="ECO:0008006" key="3">
    <source>
        <dbReference type="Google" id="ProtNLM"/>
    </source>
</evidence>
<dbReference type="EMBL" id="JAFLHG010000005">
    <property type="protein sequence ID" value="MBT8797813.1"/>
    <property type="molecule type" value="Genomic_DNA"/>
</dbReference>
<proteinExistence type="predicted"/>
<dbReference type="Proteomes" id="UP000740605">
    <property type="component" value="Unassembled WGS sequence"/>
</dbReference>
<name>A0ABS5XTF2_9MICO</name>
<keyword evidence="2" id="KW-1185">Reference proteome</keyword>
<comment type="caution">
    <text evidence="1">The sequence shown here is derived from an EMBL/GenBank/DDBJ whole genome shotgun (WGS) entry which is preliminary data.</text>
</comment>